<dbReference type="Proteomes" id="UP000235579">
    <property type="component" value="Unassembled WGS sequence"/>
</dbReference>
<dbReference type="Proteomes" id="UP000308018">
    <property type="component" value="Unassembled WGS sequence"/>
</dbReference>
<dbReference type="EMBL" id="SYVV01000034">
    <property type="protein sequence ID" value="TKG29595.1"/>
    <property type="molecule type" value="Genomic_DNA"/>
</dbReference>
<sequence>MNQTKVKSILLAAGAMNVGAVLLFSRFFTNSAINEADPVVMSNFGLIMIVVWGFAYLGAATINANIKYLAGAFFIEKLVYVVVWVNWLSNNTLSPVYEADTMAGVFYTIYGVNDFIFMVLFFMIFKSKFDMKNNG</sequence>
<feature type="transmembrane region" description="Helical" evidence="1">
    <location>
        <begin position="66"/>
        <end position="85"/>
    </location>
</feature>
<keyword evidence="1" id="KW-0472">Membrane</keyword>
<dbReference type="RefSeq" id="WP_009848058.1">
    <property type="nucleotide sequence ID" value="NZ_MDBP01000031.1"/>
</dbReference>
<keyword evidence="1" id="KW-0812">Transmembrane</keyword>
<evidence type="ECO:0000313" key="2">
    <source>
        <dbReference type="EMBL" id="PMP16853.1"/>
    </source>
</evidence>
<proteinExistence type="predicted"/>
<feature type="transmembrane region" description="Helical" evidence="1">
    <location>
        <begin position="9"/>
        <end position="28"/>
    </location>
</feature>
<gene>
    <name evidence="2" type="ORF">BCS92_06860</name>
    <name evidence="3" type="ORF">FC057_19325</name>
</gene>
<name>A0A2N7NLZ4_9VIBR</name>
<feature type="transmembrane region" description="Helical" evidence="1">
    <location>
        <begin position="105"/>
        <end position="125"/>
    </location>
</feature>
<dbReference type="EMBL" id="MDBP01000031">
    <property type="protein sequence ID" value="PMP16853.1"/>
    <property type="molecule type" value="Genomic_DNA"/>
</dbReference>
<feature type="transmembrane region" description="Helical" evidence="1">
    <location>
        <begin position="40"/>
        <end position="59"/>
    </location>
</feature>
<reference evidence="2" key="2">
    <citation type="submission" date="2016-07" db="EMBL/GenBank/DDBJ databases">
        <authorList>
            <person name="Wan K."/>
            <person name="Booth B."/>
            <person name="Spirohn K."/>
            <person name="Hao T."/>
            <person name="Hu Y."/>
            <person name="Calderwood M."/>
            <person name="Hill D."/>
            <person name="Mohr S."/>
            <person name="Vidal M."/>
            <person name="Celniker S."/>
            <person name="Perrimon N."/>
        </authorList>
    </citation>
    <scope>NUCLEOTIDE SEQUENCE</scope>
    <source>
        <strain evidence="2">10N.222.48.A2</strain>
    </source>
</reference>
<evidence type="ECO:0000313" key="4">
    <source>
        <dbReference type="Proteomes" id="UP000235579"/>
    </source>
</evidence>
<evidence type="ECO:0000313" key="5">
    <source>
        <dbReference type="Proteomes" id="UP000308018"/>
    </source>
</evidence>
<reference evidence="4" key="1">
    <citation type="submission" date="2016-07" db="EMBL/GenBank/DDBJ databases">
        <title>Nontailed viruses are major unrecognized killers of bacteria in the ocean.</title>
        <authorList>
            <person name="Kauffman K."/>
            <person name="Hussain F."/>
            <person name="Yang J."/>
            <person name="Arevalo P."/>
            <person name="Brown J."/>
            <person name="Cutler M."/>
            <person name="Kelly L."/>
            <person name="Polz M.F."/>
        </authorList>
    </citation>
    <scope>NUCLEOTIDE SEQUENCE [LARGE SCALE GENOMIC DNA]</scope>
    <source>
        <strain evidence="4">10N.222.48.A2</strain>
    </source>
</reference>
<evidence type="ECO:0000313" key="3">
    <source>
        <dbReference type="EMBL" id="TKG29595.1"/>
    </source>
</evidence>
<keyword evidence="1" id="KW-1133">Transmembrane helix</keyword>
<evidence type="ECO:0000256" key="1">
    <source>
        <dbReference type="SAM" id="Phobius"/>
    </source>
</evidence>
<protein>
    <submittedName>
        <fullName evidence="2">Uncharacterized protein</fullName>
    </submittedName>
</protein>
<accession>A0A2N7NLZ4</accession>
<organism evidence="2 4">
    <name type="scientific">Vibrio tasmaniensis</name>
    <dbReference type="NCBI Taxonomy" id="212663"/>
    <lineage>
        <taxon>Bacteria</taxon>
        <taxon>Pseudomonadati</taxon>
        <taxon>Pseudomonadota</taxon>
        <taxon>Gammaproteobacteria</taxon>
        <taxon>Vibrionales</taxon>
        <taxon>Vibrionaceae</taxon>
        <taxon>Vibrio</taxon>
    </lineage>
</organism>
<reference evidence="3 5" key="4">
    <citation type="submission" date="2019-04" db="EMBL/GenBank/DDBJ databases">
        <title>A reverse ecology approach based on a biological definition of microbial populations.</title>
        <authorList>
            <person name="Arevalo P."/>
            <person name="Vaninsberghe D."/>
            <person name="Elsherbini J."/>
            <person name="Gore J."/>
            <person name="Polz M."/>
        </authorList>
    </citation>
    <scope>NUCLEOTIDE SEQUENCE [LARGE SCALE GENOMIC DNA]</scope>
    <source>
        <strain evidence="3 5">10N.222.45.A8</strain>
    </source>
</reference>
<dbReference type="AlphaFoldDB" id="A0A2N7NLZ4"/>
<reference evidence="2" key="3">
    <citation type="journal article" date="2018" name="Nature">
        <title>A major lineage of non-tailed dsDNA viruses as unrecognized killers of marine bacteria.</title>
        <authorList>
            <person name="Kauffman K.M."/>
            <person name="Hussain F.A."/>
            <person name="Yang J."/>
            <person name="Arevalo P."/>
            <person name="Brown J.M."/>
            <person name="Chang W.K."/>
            <person name="VanInsberghe D."/>
            <person name="Elsherbini J."/>
            <person name="Sharma R.S."/>
            <person name="Cutler M.B."/>
            <person name="Kelly L."/>
            <person name="Polz M.F."/>
        </authorList>
    </citation>
    <scope>NUCLEOTIDE SEQUENCE</scope>
    <source>
        <strain evidence="2">10N.222.48.A2</strain>
    </source>
</reference>
<comment type="caution">
    <text evidence="2">The sequence shown here is derived from an EMBL/GenBank/DDBJ whole genome shotgun (WGS) entry which is preliminary data.</text>
</comment>